<reference evidence="2" key="2">
    <citation type="submission" date="2023-05" db="EMBL/GenBank/DDBJ databases">
        <authorList>
            <consortium name="Lawrence Berkeley National Laboratory"/>
            <person name="Steindorff A."/>
            <person name="Hensen N."/>
            <person name="Bonometti L."/>
            <person name="Westerberg I."/>
            <person name="Brannstrom I.O."/>
            <person name="Guillou S."/>
            <person name="Cros-Aarteil S."/>
            <person name="Calhoun S."/>
            <person name="Haridas S."/>
            <person name="Kuo A."/>
            <person name="Mondo S."/>
            <person name="Pangilinan J."/>
            <person name="Riley R."/>
            <person name="Labutti K."/>
            <person name="Andreopoulos B."/>
            <person name="Lipzen A."/>
            <person name="Chen C."/>
            <person name="Yanf M."/>
            <person name="Daum C."/>
            <person name="Ng V."/>
            <person name="Clum A."/>
            <person name="Ohm R."/>
            <person name="Martin F."/>
            <person name="Silar P."/>
            <person name="Natvig D."/>
            <person name="Lalanne C."/>
            <person name="Gautier V."/>
            <person name="Ament-Velasquez S.L."/>
            <person name="Kruys A."/>
            <person name="Hutchinson M.I."/>
            <person name="Powell A.J."/>
            <person name="Barry K."/>
            <person name="Miller A.N."/>
            <person name="Grigoriev I.V."/>
            <person name="Debuchy R."/>
            <person name="Gladieux P."/>
            <person name="Thoren M.H."/>
            <person name="Johannesson H."/>
        </authorList>
    </citation>
    <scope>NUCLEOTIDE SEQUENCE</scope>
    <source>
        <strain evidence="2">CBS 141.50</strain>
    </source>
</reference>
<evidence type="ECO:0000313" key="2">
    <source>
        <dbReference type="EMBL" id="KAK4143587.1"/>
    </source>
</evidence>
<accession>A0AAN6ZM67</accession>
<feature type="region of interest" description="Disordered" evidence="1">
    <location>
        <begin position="207"/>
        <end position="230"/>
    </location>
</feature>
<dbReference type="EMBL" id="MU853585">
    <property type="protein sequence ID" value="KAK4143587.1"/>
    <property type="molecule type" value="Genomic_DNA"/>
</dbReference>
<gene>
    <name evidence="2" type="ORF">C8A04DRAFT_12237</name>
</gene>
<organism evidence="2 3">
    <name type="scientific">Dichotomopilus funicola</name>
    <dbReference type="NCBI Taxonomy" id="1934379"/>
    <lineage>
        <taxon>Eukaryota</taxon>
        <taxon>Fungi</taxon>
        <taxon>Dikarya</taxon>
        <taxon>Ascomycota</taxon>
        <taxon>Pezizomycotina</taxon>
        <taxon>Sordariomycetes</taxon>
        <taxon>Sordariomycetidae</taxon>
        <taxon>Sordariales</taxon>
        <taxon>Chaetomiaceae</taxon>
        <taxon>Dichotomopilus</taxon>
    </lineage>
</organism>
<evidence type="ECO:0000256" key="1">
    <source>
        <dbReference type="SAM" id="MobiDB-lite"/>
    </source>
</evidence>
<dbReference type="AlphaFoldDB" id="A0AAN6ZM67"/>
<comment type="caution">
    <text evidence="2">The sequence shown here is derived from an EMBL/GenBank/DDBJ whole genome shotgun (WGS) entry which is preliminary data.</text>
</comment>
<sequence>MRLVGAEPPRPNDEAIVLALREEFRLCETDTQRYDLCVQKRDELLDQQTRLQTLAAACERVMSSECPEYGRRKKAKSQDSATDGSALKEVVRCWGRDVVQHYQWSSKGEKYCNQLRATARRVPVWEEAVVGLNWSMLQRSRDIRRRPVKALVNPIEQADLDSLRSWSREDPFPCKRLAAKDLPDTFGFDKYGLMVYKEFAVGLAGPDGTGTTEAPAVPETNGADITEPPE</sequence>
<protein>
    <submittedName>
        <fullName evidence="2">Uncharacterized protein</fullName>
    </submittedName>
</protein>
<reference evidence="2" key="1">
    <citation type="journal article" date="2023" name="Mol. Phylogenet. Evol.">
        <title>Genome-scale phylogeny and comparative genomics of the fungal order Sordariales.</title>
        <authorList>
            <person name="Hensen N."/>
            <person name="Bonometti L."/>
            <person name="Westerberg I."/>
            <person name="Brannstrom I.O."/>
            <person name="Guillou S."/>
            <person name="Cros-Aarteil S."/>
            <person name="Calhoun S."/>
            <person name="Haridas S."/>
            <person name="Kuo A."/>
            <person name="Mondo S."/>
            <person name="Pangilinan J."/>
            <person name="Riley R."/>
            <person name="LaButti K."/>
            <person name="Andreopoulos B."/>
            <person name="Lipzen A."/>
            <person name="Chen C."/>
            <person name="Yan M."/>
            <person name="Daum C."/>
            <person name="Ng V."/>
            <person name="Clum A."/>
            <person name="Steindorff A."/>
            <person name="Ohm R.A."/>
            <person name="Martin F."/>
            <person name="Silar P."/>
            <person name="Natvig D.O."/>
            <person name="Lalanne C."/>
            <person name="Gautier V."/>
            <person name="Ament-Velasquez S.L."/>
            <person name="Kruys A."/>
            <person name="Hutchinson M.I."/>
            <person name="Powell A.J."/>
            <person name="Barry K."/>
            <person name="Miller A.N."/>
            <person name="Grigoriev I.V."/>
            <person name="Debuchy R."/>
            <person name="Gladieux P."/>
            <person name="Hiltunen Thoren M."/>
            <person name="Johannesson H."/>
        </authorList>
    </citation>
    <scope>NUCLEOTIDE SEQUENCE</scope>
    <source>
        <strain evidence="2">CBS 141.50</strain>
    </source>
</reference>
<dbReference type="GeneID" id="87813880"/>
<dbReference type="RefSeq" id="XP_062636958.1">
    <property type="nucleotide sequence ID" value="XM_062777267.1"/>
</dbReference>
<keyword evidence="3" id="KW-1185">Reference proteome</keyword>
<proteinExistence type="predicted"/>
<evidence type="ECO:0000313" key="3">
    <source>
        <dbReference type="Proteomes" id="UP001302676"/>
    </source>
</evidence>
<name>A0AAN6ZM67_9PEZI</name>
<dbReference type="Proteomes" id="UP001302676">
    <property type="component" value="Unassembled WGS sequence"/>
</dbReference>